<dbReference type="PANTHER" id="PTHR39426:SF1">
    <property type="entry name" value="HOMOLOGY TO DEATH-ON-CURING PROTEIN OF PHAGE P1"/>
    <property type="match status" value="1"/>
</dbReference>
<organism evidence="2">
    <name type="scientific">mine drainage metagenome</name>
    <dbReference type="NCBI Taxonomy" id="410659"/>
    <lineage>
        <taxon>unclassified sequences</taxon>
        <taxon>metagenomes</taxon>
        <taxon>ecological metagenomes</taxon>
    </lineage>
</organism>
<feature type="non-terminal residue" evidence="2">
    <location>
        <position position="1"/>
    </location>
</feature>
<comment type="caution">
    <text evidence="2">The sequence shown here is derived from an EMBL/GenBank/DDBJ whole genome shotgun (WGS) entry which is preliminary data.</text>
</comment>
<dbReference type="SUPFAM" id="SSF140931">
    <property type="entry name" value="Fic-like"/>
    <property type="match status" value="1"/>
</dbReference>
<feature type="domain" description="Fido" evidence="1">
    <location>
        <begin position="1"/>
        <end position="69"/>
    </location>
</feature>
<dbReference type="Gene3D" id="1.20.120.1870">
    <property type="entry name" value="Fic/DOC protein, Fido domain"/>
    <property type="match status" value="1"/>
</dbReference>
<evidence type="ECO:0000313" key="2">
    <source>
        <dbReference type="EMBL" id="EQD65312.1"/>
    </source>
</evidence>
<dbReference type="InterPro" id="IPR006440">
    <property type="entry name" value="Doc"/>
</dbReference>
<dbReference type="InterPro" id="IPR036597">
    <property type="entry name" value="Fido-like_dom_sf"/>
</dbReference>
<dbReference type="EMBL" id="AUZX01006100">
    <property type="protein sequence ID" value="EQD65312.1"/>
    <property type="molecule type" value="Genomic_DNA"/>
</dbReference>
<reference evidence="2" key="1">
    <citation type="submission" date="2013-08" db="EMBL/GenBank/DDBJ databases">
        <authorList>
            <person name="Mendez C."/>
            <person name="Richter M."/>
            <person name="Ferrer M."/>
            <person name="Sanchez J."/>
        </authorList>
    </citation>
    <scope>NUCLEOTIDE SEQUENCE</scope>
</reference>
<dbReference type="Pfam" id="PF02661">
    <property type="entry name" value="Fic"/>
    <property type="match status" value="1"/>
</dbReference>
<reference evidence="2" key="2">
    <citation type="journal article" date="2014" name="ISME J.">
        <title>Microbial stratification in low pH oxic and suboxic macroscopic growths along an acid mine drainage.</title>
        <authorList>
            <person name="Mendez-Garcia C."/>
            <person name="Mesa V."/>
            <person name="Sprenger R.R."/>
            <person name="Richter M."/>
            <person name="Diez M.S."/>
            <person name="Solano J."/>
            <person name="Bargiela R."/>
            <person name="Golyshina O.V."/>
            <person name="Manteca A."/>
            <person name="Ramos J.L."/>
            <person name="Gallego J.R."/>
            <person name="Llorente I."/>
            <person name="Martins Dos Santos V.A."/>
            <person name="Jensen O.N."/>
            <person name="Pelaez A.I."/>
            <person name="Sanchez J."/>
            <person name="Ferrer M."/>
        </authorList>
    </citation>
    <scope>NUCLEOTIDE SEQUENCE</scope>
</reference>
<dbReference type="PANTHER" id="PTHR39426">
    <property type="entry name" value="HOMOLOGY TO DEATH-ON-CURING PROTEIN OF PHAGE P1"/>
    <property type="match status" value="1"/>
</dbReference>
<dbReference type="InterPro" id="IPR003812">
    <property type="entry name" value="Fido"/>
</dbReference>
<proteinExistence type="predicted"/>
<dbReference type="AlphaFoldDB" id="T1B5Q2"/>
<dbReference type="NCBIfam" id="TIGR01550">
    <property type="entry name" value="DOC_P1"/>
    <property type="match status" value="1"/>
</dbReference>
<accession>T1B5Q2</accession>
<sequence>KAAVLVMHLVKNHPLPDGNKRSSYVCLREFVHRNNYTWKTGANDEIVSTMIKVASDDITLEELTKWISSRILPA</sequence>
<protein>
    <submittedName>
        <fullName evidence="2">Death-on-curing family protein</fullName>
    </submittedName>
</protein>
<name>T1B5Q2_9ZZZZ</name>
<dbReference type="InterPro" id="IPR053737">
    <property type="entry name" value="Type_II_TA_Toxin"/>
</dbReference>
<gene>
    <name evidence="2" type="ORF">B1A_08546</name>
</gene>
<dbReference type="PROSITE" id="PS51459">
    <property type="entry name" value="FIDO"/>
    <property type="match status" value="1"/>
</dbReference>
<dbReference type="GO" id="GO:0016301">
    <property type="term" value="F:kinase activity"/>
    <property type="evidence" value="ECO:0007669"/>
    <property type="project" value="InterPro"/>
</dbReference>
<evidence type="ECO:0000259" key="1">
    <source>
        <dbReference type="PROSITE" id="PS51459"/>
    </source>
</evidence>